<keyword evidence="1" id="KW-0472">Membrane</keyword>
<protein>
    <submittedName>
        <fullName evidence="2">Uncharacterized protein</fullName>
    </submittedName>
</protein>
<keyword evidence="1" id="KW-1133">Transmembrane helix</keyword>
<reference evidence="2" key="1">
    <citation type="submission" date="2018-05" db="EMBL/GenBank/DDBJ databases">
        <authorList>
            <person name="Lanie J.A."/>
            <person name="Ng W.-L."/>
            <person name="Kazmierczak K.M."/>
            <person name="Andrzejewski T.M."/>
            <person name="Davidsen T.M."/>
            <person name="Wayne K.J."/>
            <person name="Tettelin H."/>
            <person name="Glass J.I."/>
            <person name="Rusch D."/>
            <person name="Podicherti R."/>
            <person name="Tsui H.-C.T."/>
            <person name="Winkler M.E."/>
        </authorList>
    </citation>
    <scope>NUCLEOTIDE SEQUENCE</scope>
</reference>
<feature type="transmembrane region" description="Helical" evidence="1">
    <location>
        <begin position="22"/>
        <end position="44"/>
    </location>
</feature>
<evidence type="ECO:0000256" key="1">
    <source>
        <dbReference type="SAM" id="Phobius"/>
    </source>
</evidence>
<keyword evidence="1" id="KW-0812">Transmembrane</keyword>
<sequence length="52" mass="6067">VVTRGTYVPITTNILILGREMFVRPVLLIFILHLELQLAVFDWLRSLNPFID</sequence>
<dbReference type="EMBL" id="UINC01007726">
    <property type="protein sequence ID" value="SVA34796.1"/>
    <property type="molecule type" value="Genomic_DNA"/>
</dbReference>
<dbReference type="AlphaFoldDB" id="A0A381V326"/>
<feature type="non-terminal residue" evidence="2">
    <location>
        <position position="1"/>
    </location>
</feature>
<name>A0A381V326_9ZZZZ</name>
<organism evidence="2">
    <name type="scientific">marine metagenome</name>
    <dbReference type="NCBI Taxonomy" id="408172"/>
    <lineage>
        <taxon>unclassified sequences</taxon>
        <taxon>metagenomes</taxon>
        <taxon>ecological metagenomes</taxon>
    </lineage>
</organism>
<gene>
    <name evidence="2" type="ORF">METZ01_LOCUS87650</name>
</gene>
<accession>A0A381V326</accession>
<evidence type="ECO:0000313" key="2">
    <source>
        <dbReference type="EMBL" id="SVA34796.1"/>
    </source>
</evidence>
<proteinExistence type="predicted"/>